<dbReference type="Proteomes" id="UP000789342">
    <property type="component" value="Unassembled WGS sequence"/>
</dbReference>
<proteinExistence type="predicted"/>
<feature type="non-terminal residue" evidence="1">
    <location>
        <position position="1"/>
    </location>
</feature>
<evidence type="ECO:0000313" key="2">
    <source>
        <dbReference type="Proteomes" id="UP000789342"/>
    </source>
</evidence>
<evidence type="ECO:0000313" key="1">
    <source>
        <dbReference type="EMBL" id="CAG8641239.1"/>
    </source>
</evidence>
<name>A0A9N9DMJ8_9GLOM</name>
<gene>
    <name evidence="1" type="ORF">AMORRO_LOCUS9523</name>
</gene>
<protein>
    <submittedName>
        <fullName evidence="1">17880_t:CDS:1</fullName>
    </submittedName>
</protein>
<keyword evidence="2" id="KW-1185">Reference proteome</keyword>
<organism evidence="1 2">
    <name type="scientific">Acaulospora morrowiae</name>
    <dbReference type="NCBI Taxonomy" id="94023"/>
    <lineage>
        <taxon>Eukaryota</taxon>
        <taxon>Fungi</taxon>
        <taxon>Fungi incertae sedis</taxon>
        <taxon>Mucoromycota</taxon>
        <taxon>Glomeromycotina</taxon>
        <taxon>Glomeromycetes</taxon>
        <taxon>Diversisporales</taxon>
        <taxon>Acaulosporaceae</taxon>
        <taxon>Acaulospora</taxon>
    </lineage>
</organism>
<reference evidence="1" key="1">
    <citation type="submission" date="2021-06" db="EMBL/GenBank/DDBJ databases">
        <authorList>
            <person name="Kallberg Y."/>
            <person name="Tangrot J."/>
            <person name="Rosling A."/>
        </authorList>
    </citation>
    <scope>NUCLEOTIDE SEQUENCE</scope>
    <source>
        <strain evidence="1">CL551</strain>
    </source>
</reference>
<dbReference type="EMBL" id="CAJVPV010009405">
    <property type="protein sequence ID" value="CAG8641239.1"/>
    <property type="molecule type" value="Genomic_DNA"/>
</dbReference>
<dbReference type="AlphaFoldDB" id="A0A9N9DMJ8"/>
<accession>A0A9N9DMJ8</accession>
<comment type="caution">
    <text evidence="1">The sequence shown here is derived from an EMBL/GenBank/DDBJ whole genome shotgun (WGS) entry which is preliminary data.</text>
</comment>
<sequence>FRLKLLSGTLPSRQLLHDRYLSTYTDSLCPRCLTVVETQSHIFDCYKNIAAYSIMENKIRTSLIKLIRKNSNRKNLTEIERNLQKLDFGRKSSLNKLVSGMLNIDIQLSIASHAKMANKILALLYSQIWIPRSATANTSEVK</sequence>